<proteinExistence type="predicted"/>
<dbReference type="EMBL" id="CP019630">
    <property type="protein sequence ID" value="AQQ02387.1"/>
    <property type="molecule type" value="Genomic_DNA"/>
</dbReference>
<reference evidence="1 2" key="1">
    <citation type="submission" date="2017-02" db="EMBL/GenBank/DDBJ databases">
        <authorList>
            <person name="Jeong S."/>
        </authorList>
    </citation>
    <scope>NUCLEOTIDE SEQUENCE [LARGE SCALE GENOMIC DNA]</scope>
    <source>
        <strain evidence="1 2">RMAR6-6</strain>
    </source>
</reference>
<protein>
    <submittedName>
        <fullName evidence="1">Uncharacterized protein</fullName>
    </submittedName>
</protein>
<organism evidence="1 2">
    <name type="scientific">Roseibium algicola</name>
    <dbReference type="NCBI Taxonomy" id="2857014"/>
    <lineage>
        <taxon>Bacteria</taxon>
        <taxon>Pseudomonadati</taxon>
        <taxon>Pseudomonadota</taxon>
        <taxon>Alphaproteobacteria</taxon>
        <taxon>Hyphomicrobiales</taxon>
        <taxon>Stappiaceae</taxon>
        <taxon>Roseibium</taxon>
    </lineage>
</organism>
<evidence type="ECO:0000313" key="1">
    <source>
        <dbReference type="EMBL" id="AQQ02387.1"/>
    </source>
</evidence>
<dbReference type="Proteomes" id="UP000188174">
    <property type="component" value="Chromosome"/>
</dbReference>
<evidence type="ECO:0000313" key="2">
    <source>
        <dbReference type="Proteomes" id="UP000188174"/>
    </source>
</evidence>
<dbReference type="RefSeq" id="WP_077290173.1">
    <property type="nucleotide sequence ID" value="NZ_CP019630.1"/>
</dbReference>
<gene>
    <name evidence="1" type="ORF">B0E33_01280</name>
</gene>
<accession>A0ABM6HWF5</accession>
<keyword evidence="2" id="KW-1185">Reference proteome</keyword>
<sequence>MKAAADRMREDIDRMFTQALYGTTVAEPQEQEPFTLDKLNRIIDDLTRGLPPAPPKIQFAPDYIFPQDHYADGVAIIPHHPLHRKVSKFLDPEADTATVMRDGAMTRPDGTCFQFEDTVYVPNSFRNKFEK</sequence>
<name>A0ABM6HWF5_9HYPH</name>